<evidence type="ECO:0000256" key="4">
    <source>
        <dbReference type="ARBA" id="ARBA00023163"/>
    </source>
</evidence>
<dbReference type="SUPFAM" id="SSF88659">
    <property type="entry name" value="Sigma3 and sigma4 domains of RNA polymerase sigma factors"/>
    <property type="match status" value="1"/>
</dbReference>
<evidence type="ECO:0000256" key="3">
    <source>
        <dbReference type="ARBA" id="ARBA00023082"/>
    </source>
</evidence>
<organism evidence="7 8">
    <name type="scientific">Sphingomonas aquatilis</name>
    <dbReference type="NCBI Taxonomy" id="93063"/>
    <lineage>
        <taxon>Bacteria</taxon>
        <taxon>Pseudomonadati</taxon>
        <taxon>Pseudomonadota</taxon>
        <taxon>Alphaproteobacteria</taxon>
        <taxon>Sphingomonadales</taxon>
        <taxon>Sphingomonadaceae</taxon>
        <taxon>Sphingomonas</taxon>
    </lineage>
</organism>
<dbReference type="InterPro" id="IPR007627">
    <property type="entry name" value="RNA_pol_sigma70_r2"/>
</dbReference>
<dbReference type="Proteomes" id="UP000528945">
    <property type="component" value="Unassembled WGS sequence"/>
</dbReference>
<dbReference type="PANTHER" id="PTHR43133">
    <property type="entry name" value="RNA POLYMERASE ECF-TYPE SIGMA FACTO"/>
    <property type="match status" value="1"/>
</dbReference>
<dbReference type="InterPro" id="IPR036388">
    <property type="entry name" value="WH-like_DNA-bd_sf"/>
</dbReference>
<dbReference type="Pfam" id="PF04542">
    <property type="entry name" value="Sigma70_r2"/>
    <property type="match status" value="1"/>
</dbReference>
<dbReference type="InterPro" id="IPR013249">
    <property type="entry name" value="RNA_pol_sigma70_r4_t2"/>
</dbReference>
<proteinExistence type="inferred from homology"/>
<comment type="caution">
    <text evidence="7">The sequence shown here is derived from an EMBL/GenBank/DDBJ whole genome shotgun (WGS) entry which is preliminary data.</text>
</comment>
<evidence type="ECO:0000313" key="7">
    <source>
        <dbReference type="EMBL" id="MBB3874988.1"/>
    </source>
</evidence>
<evidence type="ECO:0000313" key="8">
    <source>
        <dbReference type="Proteomes" id="UP000528945"/>
    </source>
</evidence>
<dbReference type="Gene3D" id="1.10.10.10">
    <property type="entry name" value="Winged helix-like DNA-binding domain superfamily/Winged helix DNA-binding domain"/>
    <property type="match status" value="1"/>
</dbReference>
<keyword evidence="8" id="KW-1185">Reference proteome</keyword>
<dbReference type="EMBL" id="JACIDB010000002">
    <property type="protein sequence ID" value="MBB3874988.1"/>
    <property type="molecule type" value="Genomic_DNA"/>
</dbReference>
<dbReference type="RefSeq" id="WP_147037122.1">
    <property type="nucleotide sequence ID" value="NZ_JACIDB010000002.1"/>
</dbReference>
<sequence length="244" mass="27348">MIGFDQGVLARLGARLRLAFAVPSERSERIEALLVHLGARDEPDRAAFGEELARLRPRLTAFARRWTRDPDLAEDLVQDTMLRAWVARARFDPGTNMRAWTFTILRNRFLSQQRGNRFLADYDETAAEAILSRNETQSASLELKQTLALLADLPHDQQAALRLVILEGESYENAADRLGVALGTLKSRVFRAKEAVRRIAGEQHVPSEDPPEREDASAIQISRKEDARRAWASAKAAGRPLIIG</sequence>
<dbReference type="SUPFAM" id="SSF88946">
    <property type="entry name" value="Sigma2 domain of RNA polymerase sigma factors"/>
    <property type="match status" value="1"/>
</dbReference>
<gene>
    <name evidence="7" type="ORF">GGR47_001223</name>
</gene>
<dbReference type="GO" id="GO:0016987">
    <property type="term" value="F:sigma factor activity"/>
    <property type="evidence" value="ECO:0007669"/>
    <property type="project" value="UniProtKB-KW"/>
</dbReference>
<accession>A0AAW3TPB2</accession>
<feature type="domain" description="RNA polymerase sigma factor 70 region 4 type 2" evidence="6">
    <location>
        <begin position="146"/>
        <end position="195"/>
    </location>
</feature>
<feature type="domain" description="RNA polymerase sigma-70 region 2" evidence="5">
    <location>
        <begin position="54"/>
        <end position="117"/>
    </location>
</feature>
<dbReference type="InterPro" id="IPR039425">
    <property type="entry name" value="RNA_pol_sigma-70-like"/>
</dbReference>
<dbReference type="InterPro" id="IPR013325">
    <property type="entry name" value="RNA_pol_sigma_r2"/>
</dbReference>
<dbReference type="NCBIfam" id="TIGR02937">
    <property type="entry name" value="sigma70-ECF"/>
    <property type="match status" value="1"/>
</dbReference>
<dbReference type="GO" id="GO:0003677">
    <property type="term" value="F:DNA binding"/>
    <property type="evidence" value="ECO:0007669"/>
    <property type="project" value="InterPro"/>
</dbReference>
<keyword evidence="2" id="KW-0805">Transcription regulation</keyword>
<comment type="similarity">
    <text evidence="1">Belongs to the sigma-70 factor family. ECF subfamily.</text>
</comment>
<dbReference type="AlphaFoldDB" id="A0AAW3TPB2"/>
<evidence type="ECO:0000256" key="2">
    <source>
        <dbReference type="ARBA" id="ARBA00023015"/>
    </source>
</evidence>
<dbReference type="Pfam" id="PF08281">
    <property type="entry name" value="Sigma70_r4_2"/>
    <property type="match status" value="1"/>
</dbReference>
<dbReference type="GO" id="GO:0006352">
    <property type="term" value="P:DNA-templated transcription initiation"/>
    <property type="evidence" value="ECO:0007669"/>
    <property type="project" value="InterPro"/>
</dbReference>
<dbReference type="InterPro" id="IPR013324">
    <property type="entry name" value="RNA_pol_sigma_r3/r4-like"/>
</dbReference>
<reference evidence="7 8" key="1">
    <citation type="submission" date="2020-08" db="EMBL/GenBank/DDBJ databases">
        <title>Genomic Encyclopedia of Type Strains, Phase IV (KMG-IV): sequencing the most valuable type-strain genomes for metagenomic binning, comparative biology and taxonomic classification.</title>
        <authorList>
            <person name="Goeker M."/>
        </authorList>
    </citation>
    <scope>NUCLEOTIDE SEQUENCE [LARGE SCALE GENOMIC DNA]</scope>
    <source>
        <strain evidence="7 8">DSM 15581</strain>
    </source>
</reference>
<dbReference type="Gene3D" id="1.10.1740.10">
    <property type="match status" value="1"/>
</dbReference>
<evidence type="ECO:0000256" key="1">
    <source>
        <dbReference type="ARBA" id="ARBA00010641"/>
    </source>
</evidence>
<keyword evidence="3" id="KW-0731">Sigma factor</keyword>
<protein>
    <submittedName>
        <fullName evidence="7">RNA polymerase sigma-70 factor (ECF subfamily)</fullName>
    </submittedName>
</protein>
<name>A0AAW3TPB2_9SPHN</name>
<evidence type="ECO:0000259" key="5">
    <source>
        <dbReference type="Pfam" id="PF04542"/>
    </source>
</evidence>
<dbReference type="InterPro" id="IPR014284">
    <property type="entry name" value="RNA_pol_sigma-70_dom"/>
</dbReference>
<evidence type="ECO:0000259" key="6">
    <source>
        <dbReference type="Pfam" id="PF08281"/>
    </source>
</evidence>
<keyword evidence="4" id="KW-0804">Transcription</keyword>
<dbReference type="PANTHER" id="PTHR43133:SF25">
    <property type="entry name" value="RNA POLYMERASE SIGMA FACTOR RFAY-RELATED"/>
    <property type="match status" value="1"/>
</dbReference>